<proteinExistence type="predicted"/>
<feature type="compositionally biased region" description="Basic and acidic residues" evidence="1">
    <location>
        <begin position="516"/>
        <end position="526"/>
    </location>
</feature>
<feature type="compositionally biased region" description="Gly residues" evidence="1">
    <location>
        <begin position="17"/>
        <end position="30"/>
    </location>
</feature>
<evidence type="ECO:0000313" key="2">
    <source>
        <dbReference type="EMBL" id="RMY98624.1"/>
    </source>
</evidence>
<gene>
    <name evidence="2" type="ORF">D0862_07494</name>
</gene>
<accession>A0A3M7GD89</accession>
<dbReference type="EMBL" id="QWIQ01000235">
    <property type="protein sequence ID" value="RMY98624.1"/>
    <property type="molecule type" value="Genomic_DNA"/>
</dbReference>
<organism evidence="2 3">
    <name type="scientific">Hortaea werneckii</name>
    <name type="common">Black yeast</name>
    <name type="synonym">Cladosporium werneckii</name>
    <dbReference type="NCBI Taxonomy" id="91943"/>
    <lineage>
        <taxon>Eukaryota</taxon>
        <taxon>Fungi</taxon>
        <taxon>Dikarya</taxon>
        <taxon>Ascomycota</taxon>
        <taxon>Pezizomycotina</taxon>
        <taxon>Dothideomycetes</taxon>
        <taxon>Dothideomycetidae</taxon>
        <taxon>Mycosphaerellales</taxon>
        <taxon>Teratosphaeriaceae</taxon>
        <taxon>Hortaea</taxon>
    </lineage>
</organism>
<feature type="region of interest" description="Disordered" evidence="1">
    <location>
        <begin position="461"/>
        <end position="480"/>
    </location>
</feature>
<evidence type="ECO:0000313" key="3">
    <source>
        <dbReference type="Proteomes" id="UP000281468"/>
    </source>
</evidence>
<dbReference type="AlphaFoldDB" id="A0A3M7GD89"/>
<feature type="compositionally biased region" description="Acidic residues" evidence="1">
    <location>
        <begin position="109"/>
        <end position="139"/>
    </location>
</feature>
<protein>
    <submittedName>
        <fullName evidence="2">Uncharacterized protein</fullName>
    </submittedName>
</protein>
<dbReference type="PANTHER" id="PTHR38887">
    <property type="entry name" value="CHROMOSOME 21, WHOLE GENOME SHOTGUN SEQUENCE"/>
    <property type="match status" value="1"/>
</dbReference>
<dbReference type="VEuPathDB" id="FungiDB:BTJ68_02871"/>
<sequence>MLIRKGNRSREMSGRRGPIGGLIGLIGQGVGAAAEYHEHRKERKLSRQSISQPQEPSIAGPSRSFDVASAPSQSQTDVPPAYADASTSSCDRTLDRGPPATDSKKAVIAEDDYSSDSDDSSDLQSTDDDEEDWQLDEAVEDTRGLPSYEESETEYRTTDQLVQDILLVNQAATGKPKTKHPLPFPVILPQRRPRKKARGFVRAYAPVLDDCGIDQDTFLKFLDNFQKSSQASPVFKVIQVSAGIAGFAPSVIAMAVTTAVQIAAGVGEEIQARQRTNQFLDRMNDELFKPAGLFAFIMKYKTDAEVSAANSKRPGLVTQFIPKPQVVDLSNNQIVAKYYRSKSDDGDIHDRSMTDRLKDIRLASGTTEGSIRMPEAAPLIFPDLDKALVEDGVEETFKGKAADAKVFLADYMDRRAHFRYAHDDPMSKLVVPEDQRVFKSKLADPHHPAFQGGIVTLLTGGMLPGRPDRRTRRSERKFERDERKVLRYEQRMVRGRGLTRKQQMRFDAVTDERVRRDNRDVLDGPRDGAAVSRGDQSSSGQGANGINLYRGTRGQRQGGGGPIGAVKRIMREDVLYLMIVNLPSEAELTEAREELERQKRK</sequence>
<feature type="region of interest" description="Disordered" evidence="1">
    <location>
        <begin position="516"/>
        <end position="563"/>
    </location>
</feature>
<feature type="region of interest" description="Disordered" evidence="1">
    <location>
        <begin position="1"/>
        <end position="156"/>
    </location>
</feature>
<evidence type="ECO:0000256" key="1">
    <source>
        <dbReference type="SAM" id="MobiDB-lite"/>
    </source>
</evidence>
<reference evidence="2 3" key="1">
    <citation type="journal article" date="2018" name="BMC Genomics">
        <title>Genomic evidence for intraspecific hybridization in a clonal and extremely halotolerant yeast.</title>
        <authorList>
            <person name="Gostincar C."/>
            <person name="Stajich J.E."/>
            <person name="Zupancic J."/>
            <person name="Zalar P."/>
            <person name="Gunde-Cimerman N."/>
        </authorList>
    </citation>
    <scope>NUCLEOTIDE SEQUENCE [LARGE SCALE GENOMIC DNA]</scope>
    <source>
        <strain evidence="2 3">EXF-171</strain>
    </source>
</reference>
<name>A0A3M7GD89_HORWE</name>
<dbReference type="InterPro" id="IPR053221">
    <property type="entry name" value="Burnettramic_acid_biosynth"/>
</dbReference>
<comment type="caution">
    <text evidence="2">The sequence shown here is derived from an EMBL/GenBank/DDBJ whole genome shotgun (WGS) entry which is preliminary data.</text>
</comment>
<dbReference type="Proteomes" id="UP000281468">
    <property type="component" value="Unassembled WGS sequence"/>
</dbReference>
<dbReference type="PANTHER" id="PTHR38887:SF1">
    <property type="entry name" value="RAS MODIFICATION PROTEIN ERF4"/>
    <property type="match status" value="1"/>
</dbReference>